<evidence type="ECO:0000256" key="1">
    <source>
        <dbReference type="ARBA" id="ARBA00022679"/>
    </source>
</evidence>
<dbReference type="SUPFAM" id="SSF69593">
    <property type="entry name" value="Glycerol-3-phosphate (1)-acyltransferase"/>
    <property type="match status" value="1"/>
</dbReference>
<keyword evidence="2 4" id="KW-0012">Acyltransferase</keyword>
<dbReference type="GO" id="GO:0005886">
    <property type="term" value="C:plasma membrane"/>
    <property type="evidence" value="ECO:0007669"/>
    <property type="project" value="TreeGrafter"/>
</dbReference>
<keyword evidence="1 4" id="KW-0808">Transferase</keyword>
<evidence type="ECO:0000313" key="5">
    <source>
        <dbReference type="Proteomes" id="UP000093053"/>
    </source>
</evidence>
<dbReference type="AlphaFoldDB" id="A0A1B2HAN8"/>
<protein>
    <submittedName>
        <fullName evidence="4">Acyl-phosphate glycerol 3-phosphate acyltransferase</fullName>
    </submittedName>
</protein>
<sequence>MSVPEGSLPWLFDFGRWIARTPYAWQFRIRVHGRDRVPLSGGVVVVANHSSMADGPILFGVLPRRVTFLIKQEMFANAVVGYLLRKIGQLPVKRGEADRTALTSALSVLKAGGVIGVFPEGTRGDGGVTSAQNGAAWLAKTSGAVVLPVACRGTYQAKGWRPPVDVLIGEPFHLPEGKGRAALGVATEQVRDRLATLVAELDGLRVSEVERR</sequence>
<dbReference type="EMBL" id="CP016793">
    <property type="protein sequence ID" value="ANZ34789.1"/>
    <property type="molecule type" value="Genomic_DNA"/>
</dbReference>
<dbReference type="CDD" id="cd07989">
    <property type="entry name" value="LPLAT_AGPAT-like"/>
    <property type="match status" value="1"/>
</dbReference>
<dbReference type="SMART" id="SM00563">
    <property type="entry name" value="PlsC"/>
    <property type="match status" value="1"/>
</dbReference>
<evidence type="ECO:0000256" key="2">
    <source>
        <dbReference type="ARBA" id="ARBA00023315"/>
    </source>
</evidence>
<dbReference type="PANTHER" id="PTHR10434">
    <property type="entry name" value="1-ACYL-SN-GLYCEROL-3-PHOSPHATE ACYLTRANSFERASE"/>
    <property type="match status" value="1"/>
</dbReference>
<dbReference type="Pfam" id="PF01553">
    <property type="entry name" value="Acyltransferase"/>
    <property type="match status" value="1"/>
</dbReference>
<dbReference type="GO" id="GO:0003841">
    <property type="term" value="F:1-acylglycerol-3-phosphate O-acyltransferase activity"/>
    <property type="evidence" value="ECO:0007669"/>
    <property type="project" value="TreeGrafter"/>
</dbReference>
<feature type="domain" description="Phospholipid/glycerol acyltransferase" evidence="3">
    <location>
        <begin position="43"/>
        <end position="154"/>
    </location>
</feature>
<dbReference type="InterPro" id="IPR002123">
    <property type="entry name" value="Plipid/glycerol_acylTrfase"/>
</dbReference>
<gene>
    <name evidence="4" type="ORF">BBK82_00560</name>
</gene>
<accession>A0A1B2HAN8</accession>
<evidence type="ECO:0000259" key="3">
    <source>
        <dbReference type="SMART" id="SM00563"/>
    </source>
</evidence>
<organism evidence="4 5">
    <name type="scientific">Lentzea guizhouensis</name>
    <dbReference type="NCBI Taxonomy" id="1586287"/>
    <lineage>
        <taxon>Bacteria</taxon>
        <taxon>Bacillati</taxon>
        <taxon>Actinomycetota</taxon>
        <taxon>Actinomycetes</taxon>
        <taxon>Pseudonocardiales</taxon>
        <taxon>Pseudonocardiaceae</taxon>
        <taxon>Lentzea</taxon>
    </lineage>
</organism>
<keyword evidence="5" id="KW-1185">Reference proteome</keyword>
<dbReference type="KEGG" id="led:BBK82_00560"/>
<name>A0A1B2HAN8_9PSEU</name>
<evidence type="ECO:0000313" key="4">
    <source>
        <dbReference type="EMBL" id="ANZ34789.1"/>
    </source>
</evidence>
<dbReference type="RefSeq" id="WP_065913209.1">
    <property type="nucleotide sequence ID" value="NZ_CP016793.1"/>
</dbReference>
<dbReference type="PANTHER" id="PTHR10434:SF11">
    <property type="entry name" value="1-ACYL-SN-GLYCEROL-3-PHOSPHATE ACYLTRANSFERASE"/>
    <property type="match status" value="1"/>
</dbReference>
<dbReference type="OrthoDB" id="9808424at2"/>
<dbReference type="STRING" id="1586287.BBK82_00560"/>
<dbReference type="GO" id="GO:0006654">
    <property type="term" value="P:phosphatidic acid biosynthetic process"/>
    <property type="evidence" value="ECO:0007669"/>
    <property type="project" value="TreeGrafter"/>
</dbReference>
<reference evidence="4 5" key="1">
    <citation type="submission" date="2016-07" db="EMBL/GenBank/DDBJ databases">
        <title>Complete genome sequence of the Lentzea guizhouensis DHS C013.</title>
        <authorList>
            <person name="Cao C."/>
        </authorList>
    </citation>
    <scope>NUCLEOTIDE SEQUENCE [LARGE SCALE GENOMIC DNA]</scope>
    <source>
        <strain evidence="4 5">DHS C013</strain>
    </source>
</reference>
<dbReference type="Proteomes" id="UP000093053">
    <property type="component" value="Chromosome"/>
</dbReference>
<proteinExistence type="predicted"/>